<keyword evidence="1" id="KW-0805">Transcription regulation</keyword>
<dbReference type="CDD" id="cd00092">
    <property type="entry name" value="HTH_CRP"/>
    <property type="match status" value="1"/>
</dbReference>
<reference evidence="6 7" key="1">
    <citation type="submission" date="2024-06" db="EMBL/GenBank/DDBJ databases">
        <title>Genomic Encyclopedia of Type Strains, Phase IV (KMG-IV): sequencing the most valuable type-strain genomes for metagenomic binning, comparative biology and taxonomic classification.</title>
        <authorList>
            <person name="Goeker M."/>
        </authorList>
    </citation>
    <scope>NUCLEOTIDE SEQUENCE [LARGE SCALE GENOMIC DNA]</scope>
    <source>
        <strain evidence="6 7">DSM 19730</strain>
    </source>
</reference>
<dbReference type="InterPro" id="IPR036390">
    <property type="entry name" value="WH_DNA-bd_sf"/>
</dbReference>
<dbReference type="RefSeq" id="WP_354152822.1">
    <property type="nucleotide sequence ID" value="NZ_JBEPMN010000017.1"/>
</dbReference>
<dbReference type="Gene3D" id="2.60.120.10">
    <property type="entry name" value="Jelly Rolls"/>
    <property type="match status" value="1"/>
</dbReference>
<dbReference type="PROSITE" id="PS50042">
    <property type="entry name" value="CNMP_BINDING_3"/>
    <property type="match status" value="1"/>
</dbReference>
<dbReference type="SMART" id="SM00100">
    <property type="entry name" value="cNMP"/>
    <property type="match status" value="1"/>
</dbReference>
<dbReference type="InterPro" id="IPR050397">
    <property type="entry name" value="Env_Response_Regulators"/>
</dbReference>
<feature type="domain" description="Cyclic nucleotide-binding" evidence="4">
    <location>
        <begin position="14"/>
        <end position="103"/>
    </location>
</feature>
<dbReference type="InterPro" id="IPR036388">
    <property type="entry name" value="WH-like_DNA-bd_sf"/>
</dbReference>
<dbReference type="PRINTS" id="PR00034">
    <property type="entry name" value="HTHCRP"/>
</dbReference>
<evidence type="ECO:0000259" key="4">
    <source>
        <dbReference type="PROSITE" id="PS50042"/>
    </source>
</evidence>
<dbReference type="InterPro" id="IPR012318">
    <property type="entry name" value="HTH_CRP"/>
</dbReference>
<sequence length="234" mass="25684">MNRLDPSLISGMPPFEGIAPDDLADMLRSARPSRVKEGAAIFGQDEPAQSFFLLLDGRVRVVKTTPDGQQVVMRYIMPGELLGIAQALGRSTYPATALAVMDCLVLVWNGQLWSEFAARWPSFGQNTYKTVGLRLQDAQTQVIEMATEQVERRVAHALLRLAHQSGRKTDNGILIDFPISRQDIAEMTGTTLHTVSRLLTAWEEKGLVGGGRMQVCITDPHGLLLLADGRTGRS</sequence>
<dbReference type="Pfam" id="PF13545">
    <property type="entry name" value="HTH_Crp_2"/>
    <property type="match status" value="1"/>
</dbReference>
<dbReference type="SUPFAM" id="SSF46785">
    <property type="entry name" value="Winged helix' DNA-binding domain"/>
    <property type="match status" value="1"/>
</dbReference>
<dbReference type="SMART" id="SM00419">
    <property type="entry name" value="HTH_CRP"/>
    <property type="match status" value="1"/>
</dbReference>
<keyword evidence="7" id="KW-1185">Reference proteome</keyword>
<keyword evidence="2" id="KW-0238">DNA-binding</keyword>
<evidence type="ECO:0000259" key="5">
    <source>
        <dbReference type="PROSITE" id="PS51063"/>
    </source>
</evidence>
<comment type="caution">
    <text evidence="6">The sequence shown here is derived from an EMBL/GenBank/DDBJ whole genome shotgun (WGS) entry which is preliminary data.</text>
</comment>
<keyword evidence="3" id="KW-0804">Transcription</keyword>
<dbReference type="PANTHER" id="PTHR24567:SF28">
    <property type="entry name" value="LISTERIOLYSIN REGULATORY PROTEIN"/>
    <property type="match status" value="1"/>
</dbReference>
<dbReference type="Proteomes" id="UP001549143">
    <property type="component" value="Unassembled WGS sequence"/>
</dbReference>
<dbReference type="Gene3D" id="1.10.10.10">
    <property type="entry name" value="Winged helix-like DNA-binding domain superfamily/Winged helix DNA-binding domain"/>
    <property type="match status" value="1"/>
</dbReference>
<evidence type="ECO:0000256" key="3">
    <source>
        <dbReference type="ARBA" id="ARBA00023163"/>
    </source>
</evidence>
<feature type="domain" description="HTH crp-type" evidence="5">
    <location>
        <begin position="148"/>
        <end position="221"/>
    </location>
</feature>
<dbReference type="InterPro" id="IPR018490">
    <property type="entry name" value="cNMP-bd_dom_sf"/>
</dbReference>
<evidence type="ECO:0000313" key="6">
    <source>
        <dbReference type="EMBL" id="MET3662989.1"/>
    </source>
</evidence>
<name>A0ABV2KSB5_9HYPH</name>
<dbReference type="InterPro" id="IPR000595">
    <property type="entry name" value="cNMP-bd_dom"/>
</dbReference>
<gene>
    <name evidence="6" type="ORF">ABID44_003342</name>
</gene>
<proteinExistence type="predicted"/>
<dbReference type="SUPFAM" id="SSF51206">
    <property type="entry name" value="cAMP-binding domain-like"/>
    <property type="match status" value="1"/>
</dbReference>
<organism evidence="6 7">
    <name type="scientific">Aquamicrobium ahrensii</name>
    <dbReference type="NCBI Taxonomy" id="469551"/>
    <lineage>
        <taxon>Bacteria</taxon>
        <taxon>Pseudomonadati</taxon>
        <taxon>Pseudomonadota</taxon>
        <taxon>Alphaproteobacteria</taxon>
        <taxon>Hyphomicrobiales</taxon>
        <taxon>Phyllobacteriaceae</taxon>
        <taxon>Aquamicrobium</taxon>
    </lineage>
</organism>
<evidence type="ECO:0000256" key="1">
    <source>
        <dbReference type="ARBA" id="ARBA00023015"/>
    </source>
</evidence>
<dbReference type="EMBL" id="JBEPMN010000017">
    <property type="protein sequence ID" value="MET3662989.1"/>
    <property type="molecule type" value="Genomic_DNA"/>
</dbReference>
<dbReference type="CDD" id="cd00038">
    <property type="entry name" value="CAP_ED"/>
    <property type="match status" value="1"/>
</dbReference>
<dbReference type="InterPro" id="IPR014710">
    <property type="entry name" value="RmlC-like_jellyroll"/>
</dbReference>
<evidence type="ECO:0000313" key="7">
    <source>
        <dbReference type="Proteomes" id="UP001549143"/>
    </source>
</evidence>
<dbReference type="PROSITE" id="PS51063">
    <property type="entry name" value="HTH_CRP_2"/>
    <property type="match status" value="1"/>
</dbReference>
<dbReference type="Pfam" id="PF00027">
    <property type="entry name" value="cNMP_binding"/>
    <property type="match status" value="1"/>
</dbReference>
<protein>
    <submittedName>
        <fullName evidence="6">CRP-like cAMP-binding protein</fullName>
    </submittedName>
</protein>
<accession>A0ABV2KSB5</accession>
<dbReference type="PANTHER" id="PTHR24567">
    <property type="entry name" value="CRP FAMILY TRANSCRIPTIONAL REGULATORY PROTEIN"/>
    <property type="match status" value="1"/>
</dbReference>
<evidence type="ECO:0000256" key="2">
    <source>
        <dbReference type="ARBA" id="ARBA00023125"/>
    </source>
</evidence>